<dbReference type="InterPro" id="IPR000447">
    <property type="entry name" value="G3P_DH_FAD-dep"/>
</dbReference>
<dbReference type="EMBL" id="BMXR01000001">
    <property type="protein sequence ID" value="GGX40274.1"/>
    <property type="molecule type" value="Genomic_DNA"/>
</dbReference>
<dbReference type="PRINTS" id="PR01001">
    <property type="entry name" value="FADG3PDH"/>
</dbReference>
<dbReference type="SUPFAM" id="SSF51905">
    <property type="entry name" value="FAD/NAD(P)-binding domain"/>
    <property type="match status" value="1"/>
</dbReference>
<name>A0A918K1Q6_9GAMM</name>
<evidence type="ECO:0000256" key="5">
    <source>
        <dbReference type="ARBA" id="ARBA00022827"/>
    </source>
</evidence>
<dbReference type="RefSeq" id="WP_189606784.1">
    <property type="nucleotide sequence ID" value="NZ_BMXR01000001.1"/>
</dbReference>
<dbReference type="Gene3D" id="1.10.8.870">
    <property type="entry name" value="Alpha-glycerophosphate oxidase, cap domain"/>
    <property type="match status" value="1"/>
</dbReference>
<evidence type="ECO:0000313" key="10">
    <source>
        <dbReference type="Proteomes" id="UP000626148"/>
    </source>
</evidence>
<evidence type="ECO:0000256" key="2">
    <source>
        <dbReference type="ARBA" id="ARBA00007330"/>
    </source>
</evidence>
<organism evidence="9 10">
    <name type="scientific">Saccharospirillum salsuginis</name>
    <dbReference type="NCBI Taxonomy" id="418750"/>
    <lineage>
        <taxon>Bacteria</taxon>
        <taxon>Pseudomonadati</taxon>
        <taxon>Pseudomonadota</taxon>
        <taxon>Gammaproteobacteria</taxon>
        <taxon>Oceanospirillales</taxon>
        <taxon>Saccharospirillaceae</taxon>
        <taxon>Saccharospirillum</taxon>
    </lineage>
</organism>
<gene>
    <name evidence="9" type="ORF">GCM10007392_03710</name>
</gene>
<keyword evidence="6" id="KW-0560">Oxidoreductase</keyword>
<feature type="domain" description="FAD dependent oxidoreductase" evidence="7">
    <location>
        <begin position="26"/>
        <end position="354"/>
    </location>
</feature>
<reference evidence="9" key="2">
    <citation type="submission" date="2020-09" db="EMBL/GenBank/DDBJ databases">
        <authorList>
            <person name="Sun Q."/>
            <person name="Kim S."/>
        </authorList>
    </citation>
    <scope>NUCLEOTIDE SEQUENCE</scope>
    <source>
        <strain evidence="9">KCTC 22169</strain>
    </source>
</reference>
<accession>A0A918K1Q6</accession>
<evidence type="ECO:0000313" key="9">
    <source>
        <dbReference type="EMBL" id="GGX40274.1"/>
    </source>
</evidence>
<evidence type="ECO:0000256" key="6">
    <source>
        <dbReference type="ARBA" id="ARBA00023002"/>
    </source>
</evidence>
<dbReference type="GO" id="GO:0046168">
    <property type="term" value="P:glycerol-3-phosphate catabolic process"/>
    <property type="evidence" value="ECO:0007669"/>
    <property type="project" value="TreeGrafter"/>
</dbReference>
<keyword evidence="3" id="KW-0285">Flavoprotein</keyword>
<dbReference type="InterPro" id="IPR038299">
    <property type="entry name" value="DAO_C_sf"/>
</dbReference>
<keyword evidence="10" id="KW-1185">Reference proteome</keyword>
<protein>
    <submittedName>
        <fullName evidence="9">FAD-dependent glycerol-3-phosphate dehydrogenase</fullName>
    </submittedName>
</protein>
<sequence>MSRHGASAWSRRTILEKLRQGDGHYDLVIIGGGITGAGILREAARIGLRVLLVEQRDFAWGASSRSSKMVHGGLRYLGSGHVGLTRDAVRERQRLLDEAPGLVEPLPFVWPHYRKQFPWPRIFGALLTVYDWMAGRRNHEYLKGERVLDWVPGLNRAGLYGGTRFGDAVTDDARLVLRVLHEGVEDGGDVLNYVRAERVIREEGRVTGLDIWDVAGDSRVSIKTDLVINATGAWTDELRAQCGASRTLRPLRGSHLVFPFWRLPVACTVSLFHPDDGRPVFVFPWEGVTVVGTTDLDHQADPQDEARIMPQEVDYLLAIVDRVFPYSGVGRSDVLACWAGVRPVVGGHSRDPSRENREHAIWDDGGLISVAGGKLTTFRPIALEVLEQSLPYLDTDVSAPTGGPVFDPVPPTSHRPKGISARQWRRLQGHYGGRLSEVLAAGPLEPVASTGTLWAELVWSARNENVEHLDDLLLRRTRLGLILPRGAEAILDRVQALCEPVLDWSSRRWGEERRRYLDLWRRAYSLPQAGDRT</sequence>
<keyword evidence="4" id="KW-0319">Glycerol metabolism</keyword>
<dbReference type="Pfam" id="PF01266">
    <property type="entry name" value="DAO"/>
    <property type="match status" value="1"/>
</dbReference>
<dbReference type="InterPro" id="IPR036188">
    <property type="entry name" value="FAD/NAD-bd_sf"/>
</dbReference>
<dbReference type="GO" id="GO:0004368">
    <property type="term" value="F:glycerol-3-phosphate dehydrogenase (quinone) activity"/>
    <property type="evidence" value="ECO:0007669"/>
    <property type="project" value="InterPro"/>
</dbReference>
<comment type="similarity">
    <text evidence="2">Belongs to the FAD-dependent glycerol-3-phosphate dehydrogenase family.</text>
</comment>
<dbReference type="Proteomes" id="UP000626148">
    <property type="component" value="Unassembled WGS sequence"/>
</dbReference>
<comment type="cofactor">
    <cofactor evidence="1">
        <name>FAD</name>
        <dbReference type="ChEBI" id="CHEBI:57692"/>
    </cofactor>
</comment>
<comment type="caution">
    <text evidence="9">The sequence shown here is derived from an EMBL/GenBank/DDBJ whole genome shotgun (WGS) entry which is preliminary data.</text>
</comment>
<evidence type="ECO:0000256" key="1">
    <source>
        <dbReference type="ARBA" id="ARBA00001974"/>
    </source>
</evidence>
<dbReference type="PANTHER" id="PTHR11985">
    <property type="entry name" value="GLYCEROL-3-PHOSPHATE DEHYDROGENASE"/>
    <property type="match status" value="1"/>
</dbReference>
<dbReference type="Pfam" id="PF16901">
    <property type="entry name" value="DAO_C"/>
    <property type="match status" value="1"/>
</dbReference>
<dbReference type="InterPro" id="IPR031656">
    <property type="entry name" value="DAO_C"/>
</dbReference>
<dbReference type="GO" id="GO:0006071">
    <property type="term" value="P:glycerol metabolic process"/>
    <property type="evidence" value="ECO:0007669"/>
    <property type="project" value="UniProtKB-KW"/>
</dbReference>
<evidence type="ECO:0000259" key="8">
    <source>
        <dbReference type="Pfam" id="PF16901"/>
    </source>
</evidence>
<reference evidence="9" key="1">
    <citation type="journal article" date="2014" name="Int. J. Syst. Evol. Microbiol.">
        <title>Complete genome sequence of Corynebacterium casei LMG S-19264T (=DSM 44701T), isolated from a smear-ripened cheese.</title>
        <authorList>
            <consortium name="US DOE Joint Genome Institute (JGI-PGF)"/>
            <person name="Walter F."/>
            <person name="Albersmeier A."/>
            <person name="Kalinowski J."/>
            <person name="Ruckert C."/>
        </authorList>
    </citation>
    <scope>NUCLEOTIDE SEQUENCE</scope>
    <source>
        <strain evidence="9">KCTC 22169</strain>
    </source>
</reference>
<evidence type="ECO:0000256" key="4">
    <source>
        <dbReference type="ARBA" id="ARBA00022798"/>
    </source>
</evidence>
<dbReference type="InterPro" id="IPR006076">
    <property type="entry name" value="FAD-dep_OxRdtase"/>
</dbReference>
<dbReference type="Gene3D" id="3.50.50.60">
    <property type="entry name" value="FAD/NAD(P)-binding domain"/>
    <property type="match status" value="1"/>
</dbReference>
<dbReference type="Gene3D" id="3.30.9.10">
    <property type="entry name" value="D-Amino Acid Oxidase, subunit A, domain 2"/>
    <property type="match status" value="1"/>
</dbReference>
<dbReference type="AlphaFoldDB" id="A0A918K1Q6"/>
<proteinExistence type="inferred from homology"/>
<evidence type="ECO:0000256" key="3">
    <source>
        <dbReference type="ARBA" id="ARBA00022630"/>
    </source>
</evidence>
<evidence type="ECO:0000259" key="7">
    <source>
        <dbReference type="Pfam" id="PF01266"/>
    </source>
</evidence>
<feature type="domain" description="Alpha-glycerophosphate oxidase C-terminal" evidence="8">
    <location>
        <begin position="418"/>
        <end position="508"/>
    </location>
</feature>
<keyword evidence="5" id="KW-0274">FAD</keyword>
<dbReference type="PANTHER" id="PTHR11985:SF35">
    <property type="entry name" value="ANAEROBIC GLYCEROL-3-PHOSPHATE DEHYDROGENASE SUBUNIT A"/>
    <property type="match status" value="1"/>
</dbReference>